<dbReference type="AlphaFoldDB" id="A0A380MKA3"/>
<sequence>MMWCASNRVGNKLPTLRLLDRIAGIYITGTEKGVLAAQAGKDINIIASQISNQSEQGQTQLQAGRNINLDTVQTGKHQETHFDADNHVIRGSTNEIGSNIQTQGDVTLLAGNNLNAKAAQVSSANGTLAVSAKNDINISAGINTTHVDDASKHKGRSGGGNKLVITDKAQSHNETAQSSTFDGKQVVLQAGNDANIKGSNVISDSGTHIQAGNHVHIGTTLTHNQSETYHQTKKSGLMSAGIGFTIGSKTNTQENQSQSTEHTGSTIGSIKGDTAIMAGKHYQQIGSTVSSPEGNNTIHAQSIDIQAAHNQLNSNTTQTYEQKGLTVAFSSPVTDLAQQAIAVAQSSKQVGQSKNGRVNAMAAANAGWQAYQTGKSAQNLANGTTNANQVSISITYGEQKNQQTTQIQASQAQASQIQAGGKTTLIAAGAAEQSNINITGSDVAGKAGTTLIADNNITLQSAEQSSRERSNNKSSGWNAGVAVSFGQGGWSLGITAGGNVGKGYGNGDSVTHHHSHIGDKGSQTIIQSGGDTTLKGAQVIGKGVQVHAKNLSIQSVQDSETYQSKQQNASAQVTVGYGFSAGGNYSQSKINADHASVTEQSGIYAGEDGYQINVQNHTDLKGGLITSTQKSEDDGKNRFTTGTLTFEDLANKSEYSGSSFGVGLSGSMGGGESMPKEIGGQKLMTLGSNKTFDLTEPDGTPTGESKTVAMGSLKTQTGIGHDSESQHSVTHSGINTANIVIADENKQKELTGKTADETIGAIKTDVTVENYAEHIGSLKNNFDKEKVLKELNIQVEVTKDFSENAKATIAQVYEPKQAKLREEIKELEKKKDFSDPNSKEWEIYQAEQDKLYDKIYNLQYQKRILETVVGIVALDPDTAITQGLLQGVATKLRRETLDNSRKFPGIVDKNGKVLLSNVSYDSDYFDGVKLGGVRVDLDVICGDTRCVKNPNGTLTYVGDEKFPKFENVISPTDNPDGFKKISGATGGIQGKKGTFFGEYNIGSMRDTVVEGFAGTHDYIGGQMWGFYDKDGNTTPGRDTYNKKDEYWSSKITVAAIPVAAPFAISDIVDSDFIQAIMKISGH</sequence>
<evidence type="ECO:0000313" key="3">
    <source>
        <dbReference type="Proteomes" id="UP000254575"/>
    </source>
</evidence>
<dbReference type="InterPro" id="IPR025157">
    <property type="entry name" value="Hemagglutinin_rpt"/>
</dbReference>
<dbReference type="Proteomes" id="UP000254575">
    <property type="component" value="Unassembled WGS sequence"/>
</dbReference>
<organism evidence="2 3">
    <name type="scientific">Suttonella indologenes</name>
    <dbReference type="NCBI Taxonomy" id="13276"/>
    <lineage>
        <taxon>Bacteria</taxon>
        <taxon>Pseudomonadati</taxon>
        <taxon>Pseudomonadota</taxon>
        <taxon>Gammaproteobacteria</taxon>
        <taxon>Cardiobacteriales</taxon>
        <taxon>Cardiobacteriaceae</taxon>
        <taxon>Suttonella</taxon>
    </lineage>
</organism>
<evidence type="ECO:0000256" key="1">
    <source>
        <dbReference type="SAM" id="MobiDB-lite"/>
    </source>
</evidence>
<keyword evidence="3" id="KW-1185">Reference proteome</keyword>
<dbReference type="EMBL" id="UHIA01000003">
    <property type="protein sequence ID" value="SUO92458.1"/>
    <property type="molecule type" value="Genomic_DNA"/>
</dbReference>
<feature type="region of interest" description="Disordered" evidence="1">
    <location>
        <begin position="245"/>
        <end position="269"/>
    </location>
</feature>
<evidence type="ECO:0008006" key="4">
    <source>
        <dbReference type="Google" id="ProtNLM"/>
    </source>
</evidence>
<proteinExistence type="predicted"/>
<accession>A0A380MKA3</accession>
<dbReference type="GO" id="GO:0003824">
    <property type="term" value="F:catalytic activity"/>
    <property type="evidence" value="ECO:0007669"/>
    <property type="project" value="UniProtKB-ARBA"/>
</dbReference>
<dbReference type="Pfam" id="PF13332">
    <property type="entry name" value="Fil_haemagg_2"/>
    <property type="match status" value="3"/>
</dbReference>
<evidence type="ECO:0000313" key="2">
    <source>
        <dbReference type="EMBL" id="SUO92458.1"/>
    </source>
</evidence>
<name>A0A380MKA3_9GAMM</name>
<reference evidence="2 3" key="1">
    <citation type="submission" date="2018-06" db="EMBL/GenBank/DDBJ databases">
        <authorList>
            <consortium name="Pathogen Informatics"/>
            <person name="Doyle S."/>
        </authorList>
    </citation>
    <scope>NUCLEOTIDE SEQUENCE [LARGE SCALE GENOMIC DNA]</scope>
    <source>
        <strain evidence="2 3">NCTC10717</strain>
    </source>
</reference>
<feature type="compositionally biased region" description="Polar residues" evidence="1">
    <location>
        <begin position="247"/>
        <end position="268"/>
    </location>
</feature>
<gene>
    <name evidence="2" type="ORF">NCTC10717_00561</name>
</gene>
<protein>
    <recommendedName>
        <fullName evidence="4">Filamentous hemagglutinin</fullName>
    </recommendedName>
</protein>